<dbReference type="PANTHER" id="PTHR48229">
    <property type="entry name" value="CAIB/BAIF FAMILY ENZYME (AFU_ORTHOLOGUE AFUA_1G05360)-RELATED"/>
    <property type="match status" value="1"/>
</dbReference>
<dbReference type="InterPro" id="IPR003673">
    <property type="entry name" value="CoA-Trfase_fam_III"/>
</dbReference>
<dbReference type="GO" id="GO:0016740">
    <property type="term" value="F:transferase activity"/>
    <property type="evidence" value="ECO:0007669"/>
    <property type="project" value="UniProtKB-KW"/>
</dbReference>
<keyword evidence="1" id="KW-0808">Transferase</keyword>
<dbReference type="InterPro" id="IPR052985">
    <property type="entry name" value="CoA-trans_III_biosynth/detox"/>
</dbReference>
<dbReference type="Gene3D" id="3.40.50.10540">
    <property type="entry name" value="Crotonobetainyl-coa:carnitine coa-transferase, domain 1"/>
    <property type="match status" value="1"/>
</dbReference>
<comment type="caution">
    <text evidence="1">The sequence shown here is derived from an EMBL/GenBank/DDBJ whole genome shotgun (WGS) entry which is preliminary data.</text>
</comment>
<sequence length="484" mass="52378">MTTDAATDKLDLEHAGFKEEGAAMLREILSSLDLPVDASADIQVTGAGELPSVFAVTDLATASIGAASLAVGTLRSRRTGAPSRIRIDRELASLWFDRSIYPVGWNLPPVRDPIAGDYATSDGWIRLHTNAPLHRQAALRALGFAQPEAVTREMVAARVRETRARELEARVIAEGGCAAEMRSQEAWANHPQGQAVQAEPLLAIHSFEKTSKPVPWVPQADRPLAGVRVLDLTRILAGPIATRFLASFGAEVLRIDPIDWDEPAAAPEVTPGKRRARLDLRSPDGRCAFESLLRQADVLVHGYRSDALERLGLGEARRRELNPGLVDACLDAYGWTGEWRTRRGFDSLVQMSSGIAHAGMEILGKPIPTPLPVQALDHATGYMLAAAVVRGLVRRLDEGRGSSTRASLARTAAMLTTLGPSRLREAALVRQAHEGDFLASIEQTVWGPARRLRPPYDIEGAPACWTLAAGNLGDGDPVWLSDRE</sequence>
<evidence type="ECO:0000313" key="1">
    <source>
        <dbReference type="EMBL" id="TCV02777.1"/>
    </source>
</evidence>
<dbReference type="SUPFAM" id="SSF89796">
    <property type="entry name" value="CoA-transferase family III (CaiB/BaiF)"/>
    <property type="match status" value="2"/>
</dbReference>
<dbReference type="AlphaFoldDB" id="A0A4R3VBV6"/>
<dbReference type="Proteomes" id="UP000294692">
    <property type="component" value="Unassembled WGS sequence"/>
</dbReference>
<gene>
    <name evidence="1" type="ORF">EV686_101234</name>
</gene>
<dbReference type="Pfam" id="PF02515">
    <property type="entry name" value="CoA_transf_3"/>
    <property type="match status" value="1"/>
</dbReference>
<evidence type="ECO:0000313" key="2">
    <source>
        <dbReference type="Proteomes" id="UP000294692"/>
    </source>
</evidence>
<dbReference type="PANTHER" id="PTHR48229:SF1">
    <property type="entry name" value="ALPHA METHYLACYL-COA RACEMASE-RELATED"/>
    <property type="match status" value="1"/>
</dbReference>
<dbReference type="InterPro" id="IPR023606">
    <property type="entry name" value="CoA-Trfase_III_dom_1_sf"/>
</dbReference>
<reference evidence="1 2" key="1">
    <citation type="submission" date="2019-03" db="EMBL/GenBank/DDBJ databases">
        <title>Genomic Encyclopedia of Type Strains, Phase IV (KMG-IV): sequencing the most valuable type-strain genomes for metagenomic binning, comparative biology and taxonomic classification.</title>
        <authorList>
            <person name="Goeker M."/>
        </authorList>
    </citation>
    <scope>NUCLEOTIDE SEQUENCE [LARGE SCALE GENOMIC DNA]</scope>
    <source>
        <strain evidence="1 2">DSM 100048</strain>
    </source>
</reference>
<organism evidence="1 2">
    <name type="scientific">Paracandidimonas soli</name>
    <dbReference type="NCBI Taxonomy" id="1917182"/>
    <lineage>
        <taxon>Bacteria</taxon>
        <taxon>Pseudomonadati</taxon>
        <taxon>Pseudomonadota</taxon>
        <taxon>Betaproteobacteria</taxon>
        <taxon>Burkholderiales</taxon>
        <taxon>Alcaligenaceae</taxon>
        <taxon>Paracandidimonas</taxon>
    </lineage>
</organism>
<protein>
    <submittedName>
        <fullName evidence="1">CoA transferase family III</fullName>
    </submittedName>
</protein>
<proteinExistence type="predicted"/>
<keyword evidence="2" id="KW-1185">Reference proteome</keyword>
<dbReference type="EMBL" id="SMBX01000001">
    <property type="protein sequence ID" value="TCV02777.1"/>
    <property type="molecule type" value="Genomic_DNA"/>
</dbReference>
<name>A0A4R3VBV6_9BURK</name>
<accession>A0A4R3VBV6</accession>